<sequence length="83" mass="9285">MAIMNVSLPDPLRNWVQERIDAGDYASASDYVQDLIQRDRTEAEQHETMIAMLEAAEKSGVSPRSVQDIFESVVEKMAGRESA</sequence>
<dbReference type="RefSeq" id="WP_227322410.1">
    <property type="nucleotide sequence ID" value="NZ_JAESVB010000007.1"/>
</dbReference>
<dbReference type="InterPro" id="IPR022789">
    <property type="entry name" value="ParD"/>
</dbReference>
<dbReference type="PANTHER" id="PTHR36582:SF2">
    <property type="entry name" value="ANTITOXIN PARD"/>
    <property type="match status" value="1"/>
</dbReference>
<dbReference type="CDD" id="cd22231">
    <property type="entry name" value="RHH_NikR_HicB-like"/>
    <property type="match status" value="1"/>
</dbReference>
<comment type="caution">
    <text evidence="3">The sequence shown here is derived from an EMBL/GenBank/DDBJ whole genome shotgun (WGS) entry which is preliminary data.</text>
</comment>
<evidence type="ECO:0000256" key="1">
    <source>
        <dbReference type="ARBA" id="ARBA00008580"/>
    </source>
</evidence>
<evidence type="ECO:0000313" key="4">
    <source>
        <dbReference type="Proteomes" id="UP000708298"/>
    </source>
</evidence>
<reference evidence="3" key="1">
    <citation type="journal article" date="2021" name="Microorganisms">
        <title>Acidisoma silvae sp. nov. and Acidisomacellulosilytica sp. nov., Two Acidophilic Bacteria Isolated from Decaying Wood, Hydrolyzing Cellulose and Producing Poly-3-hydroxybutyrate.</title>
        <authorList>
            <person name="Mieszkin S."/>
            <person name="Pouder E."/>
            <person name="Uroz S."/>
            <person name="Simon-Colin C."/>
            <person name="Alain K."/>
        </authorList>
    </citation>
    <scope>NUCLEOTIDE SEQUENCE</scope>
    <source>
        <strain evidence="3">HW T2.11</strain>
    </source>
</reference>
<keyword evidence="2" id="KW-1277">Toxin-antitoxin system</keyword>
<organism evidence="3 4">
    <name type="scientific">Acidisoma silvae</name>
    <dbReference type="NCBI Taxonomy" id="2802396"/>
    <lineage>
        <taxon>Bacteria</taxon>
        <taxon>Pseudomonadati</taxon>
        <taxon>Pseudomonadota</taxon>
        <taxon>Alphaproteobacteria</taxon>
        <taxon>Acetobacterales</taxon>
        <taxon>Acidocellaceae</taxon>
        <taxon>Acidisoma</taxon>
    </lineage>
</organism>
<dbReference type="Proteomes" id="UP000708298">
    <property type="component" value="Unassembled WGS sequence"/>
</dbReference>
<accession>A0A964E037</accession>
<comment type="similarity">
    <text evidence="1">Belongs to the ParD antitoxin family.</text>
</comment>
<keyword evidence="4" id="KW-1185">Reference proteome</keyword>
<gene>
    <name evidence="3" type="ORF">ASILVAE211_16290</name>
</gene>
<dbReference type="Gene3D" id="6.10.10.120">
    <property type="entry name" value="Antitoxin ParD1-like"/>
    <property type="match status" value="1"/>
</dbReference>
<dbReference type="EMBL" id="JAESVB010000007">
    <property type="protein sequence ID" value="MCB8876752.1"/>
    <property type="molecule type" value="Genomic_DNA"/>
</dbReference>
<dbReference type="InterPro" id="IPR038296">
    <property type="entry name" value="ParD_sf"/>
</dbReference>
<evidence type="ECO:0000313" key="3">
    <source>
        <dbReference type="EMBL" id="MCB8876752.1"/>
    </source>
</evidence>
<dbReference type="NCBIfam" id="TIGR02606">
    <property type="entry name" value="antidote_CC2985"/>
    <property type="match status" value="1"/>
</dbReference>
<dbReference type="PANTHER" id="PTHR36582">
    <property type="entry name" value="ANTITOXIN PARD"/>
    <property type="match status" value="1"/>
</dbReference>
<evidence type="ECO:0000256" key="2">
    <source>
        <dbReference type="ARBA" id="ARBA00022649"/>
    </source>
</evidence>
<dbReference type="AlphaFoldDB" id="A0A964E037"/>
<dbReference type="GO" id="GO:0006355">
    <property type="term" value="P:regulation of DNA-templated transcription"/>
    <property type="evidence" value="ECO:0007669"/>
    <property type="project" value="InterPro"/>
</dbReference>
<name>A0A964E037_9PROT</name>
<protein>
    <submittedName>
        <fullName evidence="3">Type II toxin-antitoxin system ParD family antitoxin</fullName>
    </submittedName>
</protein>
<dbReference type="InterPro" id="IPR010985">
    <property type="entry name" value="Ribbon_hlx_hlx"/>
</dbReference>
<reference evidence="3" key="2">
    <citation type="submission" date="2021-01" db="EMBL/GenBank/DDBJ databases">
        <authorList>
            <person name="Mieszkin S."/>
            <person name="Pouder E."/>
            <person name="Alain K."/>
        </authorList>
    </citation>
    <scope>NUCLEOTIDE SEQUENCE</scope>
    <source>
        <strain evidence="3">HW T2.11</strain>
    </source>
</reference>
<proteinExistence type="inferred from homology"/>
<dbReference type="SUPFAM" id="SSF47598">
    <property type="entry name" value="Ribbon-helix-helix"/>
    <property type="match status" value="1"/>
</dbReference>